<evidence type="ECO:0000256" key="8">
    <source>
        <dbReference type="ARBA" id="ARBA00023032"/>
    </source>
</evidence>
<accession>A0A2C8ZPL7</accession>
<dbReference type="AlphaFoldDB" id="A0A2C8ZPL7"/>
<sequence length="268" mass="27814">MTRSAHTSGSLRQFLSGVRMLGAGFGVWRTAPALMMLGLLPAVIVAIAFGFGVVALGLNLESITVAITPFASEWDEPLRSGARVLAGLAMLVVAVLFIINAFTAVTLIVGQPLYERIWQHVEGLSGGAPDAPDVTFLAGMSRGVTDGIRMLIPTVLTGAALFALGFVPVAGTILSACLGAVAGGWFLAVELTGPAFESRGKTLAERRRVLRAHRPMVTGFGLASYLVFLIPLGAVVMMPVAVAGAATLSRALLAPETEPVSGLDQTMS</sequence>
<keyword evidence="7 10" id="KW-1133">Transmembrane helix</keyword>
<dbReference type="GO" id="GO:0009675">
    <property type="term" value="F:high-affinity sulfate:proton symporter activity"/>
    <property type="evidence" value="ECO:0007669"/>
    <property type="project" value="TreeGrafter"/>
</dbReference>
<protein>
    <submittedName>
        <fullName evidence="11">CysZ protein</fullName>
    </submittedName>
</protein>
<dbReference type="RefSeq" id="WP_143544674.1">
    <property type="nucleotide sequence ID" value="NZ_BMLC01000001.1"/>
</dbReference>
<keyword evidence="6 10" id="KW-0812">Transmembrane</keyword>
<dbReference type="InterPro" id="IPR050480">
    <property type="entry name" value="CysZ-like"/>
</dbReference>
<dbReference type="InterPro" id="IPR059112">
    <property type="entry name" value="CysZ/EI24"/>
</dbReference>
<reference evidence="11 12" key="1">
    <citation type="submission" date="2017-09" db="EMBL/GenBank/DDBJ databases">
        <authorList>
            <person name="Ehlers B."/>
            <person name="Leendertz F.H."/>
        </authorList>
    </citation>
    <scope>NUCLEOTIDE SEQUENCE [LARGE SCALE GENOMIC DNA]</scope>
    <source>
        <strain evidence="11 12">CGMCC 1.05381</strain>
    </source>
</reference>
<evidence type="ECO:0000256" key="9">
    <source>
        <dbReference type="ARBA" id="ARBA00023136"/>
    </source>
</evidence>
<evidence type="ECO:0000256" key="4">
    <source>
        <dbReference type="ARBA" id="ARBA00022519"/>
    </source>
</evidence>
<comment type="subcellular location">
    <subcellularLocation>
        <location evidence="1">Membrane</location>
        <topology evidence="1">Multi-pass membrane protein</topology>
    </subcellularLocation>
</comment>
<keyword evidence="12" id="KW-1185">Reference proteome</keyword>
<evidence type="ECO:0000256" key="6">
    <source>
        <dbReference type="ARBA" id="ARBA00022692"/>
    </source>
</evidence>
<evidence type="ECO:0000313" key="12">
    <source>
        <dbReference type="Proteomes" id="UP000219440"/>
    </source>
</evidence>
<evidence type="ECO:0000256" key="2">
    <source>
        <dbReference type="ARBA" id="ARBA00022448"/>
    </source>
</evidence>
<keyword evidence="2" id="KW-0813">Transport</keyword>
<keyword evidence="3" id="KW-1003">Cell membrane</keyword>
<dbReference type="GO" id="GO:0005886">
    <property type="term" value="C:plasma membrane"/>
    <property type="evidence" value="ECO:0007669"/>
    <property type="project" value="TreeGrafter"/>
</dbReference>
<gene>
    <name evidence="11" type="ORF">SAMN06296378_1833</name>
</gene>
<dbReference type="PANTHER" id="PTHR37468:SF1">
    <property type="entry name" value="SULFATE TRANSPORTER CYSZ"/>
    <property type="match status" value="1"/>
</dbReference>
<name>A0A2C8ZPL7_9MICO</name>
<evidence type="ECO:0000313" key="11">
    <source>
        <dbReference type="EMBL" id="SOE67009.1"/>
    </source>
</evidence>
<dbReference type="Pfam" id="PF07264">
    <property type="entry name" value="EI24"/>
    <property type="match status" value="1"/>
</dbReference>
<organism evidence="11 12">
    <name type="scientific">Salinibacterium xinjiangense</name>
    <dbReference type="NCBI Taxonomy" id="386302"/>
    <lineage>
        <taxon>Bacteria</taxon>
        <taxon>Bacillati</taxon>
        <taxon>Actinomycetota</taxon>
        <taxon>Actinomycetes</taxon>
        <taxon>Micrococcales</taxon>
        <taxon>Microbacteriaceae</taxon>
        <taxon>Salinibacterium</taxon>
    </lineage>
</organism>
<feature type="transmembrane region" description="Helical" evidence="10">
    <location>
        <begin position="34"/>
        <end position="58"/>
    </location>
</feature>
<proteinExistence type="predicted"/>
<dbReference type="PANTHER" id="PTHR37468">
    <property type="entry name" value="SULFATE TRANSPORTER CYSZ"/>
    <property type="match status" value="1"/>
</dbReference>
<keyword evidence="9 10" id="KW-0472">Membrane</keyword>
<keyword evidence="5" id="KW-0028">Amino-acid biosynthesis</keyword>
<feature type="transmembrane region" description="Helical" evidence="10">
    <location>
        <begin position="84"/>
        <end position="109"/>
    </location>
</feature>
<evidence type="ECO:0000256" key="3">
    <source>
        <dbReference type="ARBA" id="ARBA00022475"/>
    </source>
</evidence>
<keyword evidence="4" id="KW-0997">Cell inner membrane</keyword>
<evidence type="ECO:0000256" key="1">
    <source>
        <dbReference type="ARBA" id="ARBA00004141"/>
    </source>
</evidence>
<evidence type="ECO:0000256" key="7">
    <source>
        <dbReference type="ARBA" id="ARBA00022989"/>
    </source>
</evidence>
<feature type="transmembrane region" description="Helical" evidence="10">
    <location>
        <begin position="150"/>
        <end position="167"/>
    </location>
</feature>
<feature type="transmembrane region" description="Helical" evidence="10">
    <location>
        <begin position="173"/>
        <end position="196"/>
    </location>
</feature>
<feature type="transmembrane region" description="Helical" evidence="10">
    <location>
        <begin position="217"/>
        <end position="242"/>
    </location>
</feature>
<keyword evidence="8" id="KW-0764">Sulfate transport</keyword>
<evidence type="ECO:0000256" key="5">
    <source>
        <dbReference type="ARBA" id="ARBA00022605"/>
    </source>
</evidence>
<dbReference type="OrthoDB" id="3375053at2"/>
<dbReference type="EMBL" id="OCST01000003">
    <property type="protein sequence ID" value="SOE67009.1"/>
    <property type="molecule type" value="Genomic_DNA"/>
</dbReference>
<dbReference type="GO" id="GO:0000103">
    <property type="term" value="P:sulfate assimilation"/>
    <property type="evidence" value="ECO:0007669"/>
    <property type="project" value="TreeGrafter"/>
</dbReference>
<evidence type="ECO:0000256" key="10">
    <source>
        <dbReference type="SAM" id="Phobius"/>
    </source>
</evidence>
<dbReference type="Proteomes" id="UP000219440">
    <property type="component" value="Unassembled WGS sequence"/>
</dbReference>
<dbReference type="GO" id="GO:0019344">
    <property type="term" value="P:cysteine biosynthetic process"/>
    <property type="evidence" value="ECO:0007669"/>
    <property type="project" value="TreeGrafter"/>
</dbReference>